<organism evidence="13 14">
    <name type="scientific">Dethiosulfovibrio salsuginis</name>
    <dbReference type="NCBI Taxonomy" id="561720"/>
    <lineage>
        <taxon>Bacteria</taxon>
        <taxon>Thermotogati</taxon>
        <taxon>Synergistota</taxon>
        <taxon>Synergistia</taxon>
        <taxon>Synergistales</taxon>
        <taxon>Dethiosulfovibrionaceae</taxon>
        <taxon>Dethiosulfovibrio</taxon>
    </lineage>
</organism>
<evidence type="ECO:0000313" key="13">
    <source>
        <dbReference type="EMBL" id="SMG18390.1"/>
    </source>
</evidence>
<sequence length="252" mass="26762">MLTKRIIPCLDVKAGRVVKGINFKDLRDAGDPAELAESYMKEGADELVLLDISASEERRGTMARWVQAVADRLTIPFTVGGGISSADQARELVSIGADKISLNTAAVGDPDLISRCADLLGSQAVVVAIDVKKKGKSWKVFTHGGNLETSLDCLDWIGQVERMGCGEILLTSMDGDGTKEGYDLELLIEASKRTSVPIIASGGAGSAEHIAQALESGAQAALAASIFHYGILRIKEVKEHLSDRGISVRIGE</sequence>
<dbReference type="UniPathway" id="UPA00031">
    <property type="reaction ID" value="UER00010"/>
</dbReference>
<evidence type="ECO:0000256" key="4">
    <source>
        <dbReference type="ARBA" id="ARBA00011152"/>
    </source>
</evidence>
<dbReference type="STRING" id="561720.SAMN06275492_10523"/>
<evidence type="ECO:0000256" key="8">
    <source>
        <dbReference type="ARBA" id="ARBA00023239"/>
    </source>
</evidence>
<dbReference type="PANTHER" id="PTHR21235">
    <property type="entry name" value="IMIDAZOLE GLYCEROL PHOSPHATE SYNTHASE SUBUNIT HISF/H IGP SYNTHASE SUBUNIT HISF/H"/>
    <property type="match status" value="1"/>
</dbReference>
<dbReference type="InterPro" id="IPR004651">
    <property type="entry name" value="HisF"/>
</dbReference>
<comment type="subcellular location">
    <subcellularLocation>
        <location evidence="1 11">Cytoplasm</location>
    </subcellularLocation>
</comment>
<comment type="function">
    <text evidence="9 11">IGPS catalyzes the conversion of PRFAR and glutamine to IGP, AICAR and glutamate. The HisF subunit catalyzes the cyclization activity that produces IGP and AICAR from PRFAR using the ammonia provided by the HisH subunit.</text>
</comment>
<evidence type="ECO:0000256" key="10">
    <source>
        <dbReference type="ARBA" id="ARBA00047838"/>
    </source>
</evidence>
<dbReference type="InterPro" id="IPR011060">
    <property type="entry name" value="RibuloseP-bd_barrel"/>
</dbReference>
<dbReference type="EC" id="4.3.2.10" evidence="11"/>
<dbReference type="PANTHER" id="PTHR21235:SF2">
    <property type="entry name" value="IMIDAZOLE GLYCEROL PHOSPHATE SYNTHASE HISHF"/>
    <property type="match status" value="1"/>
</dbReference>
<dbReference type="InterPro" id="IPR006062">
    <property type="entry name" value="His_biosynth"/>
</dbReference>
<dbReference type="GO" id="GO:0000105">
    <property type="term" value="P:L-histidine biosynthetic process"/>
    <property type="evidence" value="ECO:0007669"/>
    <property type="project" value="UniProtKB-UniRule"/>
</dbReference>
<dbReference type="EMBL" id="FXBB01000005">
    <property type="protein sequence ID" value="SMG18390.1"/>
    <property type="molecule type" value="Genomic_DNA"/>
</dbReference>
<keyword evidence="5 11" id="KW-0963">Cytoplasm</keyword>
<proteinExistence type="inferred from homology"/>
<dbReference type="OrthoDB" id="9781903at2"/>
<dbReference type="HAMAP" id="MF_01013">
    <property type="entry name" value="HisF"/>
    <property type="match status" value="1"/>
</dbReference>
<protein>
    <recommendedName>
        <fullName evidence="11">Imidazole glycerol phosphate synthase subunit HisF</fullName>
        <ecNumber evidence="11">4.3.2.10</ecNumber>
    </recommendedName>
    <alternativeName>
        <fullName evidence="11">IGP synthase cyclase subunit</fullName>
    </alternativeName>
    <alternativeName>
        <fullName evidence="11">IGP synthase subunit HisF</fullName>
    </alternativeName>
    <alternativeName>
        <fullName evidence="11">ImGP synthase subunit HisF</fullName>
        <shortName evidence="11">IGPS subunit HisF</shortName>
    </alternativeName>
</protein>
<dbReference type="RefSeq" id="WP_085543923.1">
    <property type="nucleotide sequence ID" value="NZ_FXBB01000005.1"/>
</dbReference>
<keyword evidence="14" id="KW-1185">Reference proteome</keyword>
<feature type="active site" evidence="11">
    <location>
        <position position="130"/>
    </location>
</feature>
<dbReference type="NCBIfam" id="TIGR00735">
    <property type="entry name" value="hisF"/>
    <property type="match status" value="1"/>
</dbReference>
<comment type="subunit">
    <text evidence="4 11">Heterodimer of HisH and HisF.</text>
</comment>
<comment type="catalytic activity">
    <reaction evidence="10 11">
        <text>5-[(5-phospho-1-deoxy-D-ribulos-1-ylimino)methylamino]-1-(5-phospho-beta-D-ribosyl)imidazole-4-carboxamide + L-glutamine = D-erythro-1-(imidazol-4-yl)glycerol 3-phosphate + 5-amino-1-(5-phospho-beta-D-ribosyl)imidazole-4-carboxamide + L-glutamate + H(+)</text>
        <dbReference type="Rhea" id="RHEA:24793"/>
        <dbReference type="ChEBI" id="CHEBI:15378"/>
        <dbReference type="ChEBI" id="CHEBI:29985"/>
        <dbReference type="ChEBI" id="CHEBI:58278"/>
        <dbReference type="ChEBI" id="CHEBI:58359"/>
        <dbReference type="ChEBI" id="CHEBI:58475"/>
        <dbReference type="ChEBI" id="CHEBI:58525"/>
        <dbReference type="EC" id="4.3.2.10"/>
    </reaction>
</comment>
<evidence type="ECO:0000313" key="14">
    <source>
        <dbReference type="Proteomes" id="UP000193355"/>
    </source>
</evidence>
<evidence type="ECO:0000256" key="2">
    <source>
        <dbReference type="ARBA" id="ARBA00005091"/>
    </source>
</evidence>
<evidence type="ECO:0000256" key="3">
    <source>
        <dbReference type="ARBA" id="ARBA00009667"/>
    </source>
</evidence>
<dbReference type="Pfam" id="PF00977">
    <property type="entry name" value="His_biosynth"/>
    <property type="match status" value="1"/>
</dbReference>
<name>A0A1X7IU84_9BACT</name>
<gene>
    <name evidence="11" type="primary">hisF</name>
    <name evidence="13" type="ORF">SAMN06275492_10523</name>
</gene>
<dbReference type="FunFam" id="3.20.20.70:FF:000006">
    <property type="entry name" value="Imidazole glycerol phosphate synthase subunit HisF"/>
    <property type="match status" value="1"/>
</dbReference>
<keyword evidence="7 11" id="KW-0368">Histidine biosynthesis</keyword>
<evidence type="ECO:0000256" key="6">
    <source>
        <dbReference type="ARBA" id="ARBA00022605"/>
    </source>
</evidence>
<dbReference type="AlphaFoldDB" id="A0A1X7IU84"/>
<dbReference type="SUPFAM" id="SSF51366">
    <property type="entry name" value="Ribulose-phoshate binding barrel"/>
    <property type="match status" value="1"/>
</dbReference>
<feature type="active site" evidence="11">
    <location>
        <position position="11"/>
    </location>
</feature>
<dbReference type="CDD" id="cd04731">
    <property type="entry name" value="HisF"/>
    <property type="match status" value="1"/>
</dbReference>
<evidence type="ECO:0000256" key="5">
    <source>
        <dbReference type="ARBA" id="ARBA00022490"/>
    </source>
</evidence>
<keyword evidence="8 11" id="KW-0456">Lyase</keyword>
<evidence type="ECO:0000256" key="9">
    <source>
        <dbReference type="ARBA" id="ARBA00025475"/>
    </source>
</evidence>
<dbReference type="InterPro" id="IPR013785">
    <property type="entry name" value="Aldolase_TIM"/>
</dbReference>
<accession>A0A1X7IU84</accession>
<evidence type="ECO:0000256" key="12">
    <source>
        <dbReference type="RuleBase" id="RU003657"/>
    </source>
</evidence>
<dbReference type="InterPro" id="IPR050064">
    <property type="entry name" value="IGPS_HisA/HisF"/>
</dbReference>
<dbReference type="GO" id="GO:0000107">
    <property type="term" value="F:imidazoleglycerol-phosphate synthase activity"/>
    <property type="evidence" value="ECO:0007669"/>
    <property type="project" value="UniProtKB-UniRule"/>
</dbReference>
<dbReference type="Gene3D" id="3.20.20.70">
    <property type="entry name" value="Aldolase class I"/>
    <property type="match status" value="1"/>
</dbReference>
<reference evidence="14" key="1">
    <citation type="submission" date="2017-04" db="EMBL/GenBank/DDBJ databases">
        <authorList>
            <person name="Varghese N."/>
            <person name="Submissions S."/>
        </authorList>
    </citation>
    <scope>NUCLEOTIDE SEQUENCE [LARGE SCALE GENOMIC DNA]</scope>
    <source>
        <strain evidence="14">USBA 82</strain>
    </source>
</reference>
<comment type="pathway">
    <text evidence="2 11">Amino-acid biosynthesis; L-histidine biosynthesis; L-histidine from 5-phospho-alpha-D-ribose 1-diphosphate: step 5/9.</text>
</comment>
<dbReference type="GO" id="GO:0005737">
    <property type="term" value="C:cytoplasm"/>
    <property type="evidence" value="ECO:0007669"/>
    <property type="project" value="UniProtKB-SubCell"/>
</dbReference>
<comment type="similarity">
    <text evidence="3 11 12">Belongs to the HisA/HisF family.</text>
</comment>
<evidence type="ECO:0000256" key="1">
    <source>
        <dbReference type="ARBA" id="ARBA00004496"/>
    </source>
</evidence>
<keyword evidence="6 11" id="KW-0028">Amino-acid biosynthesis</keyword>
<evidence type="ECO:0000256" key="11">
    <source>
        <dbReference type="HAMAP-Rule" id="MF_01013"/>
    </source>
</evidence>
<dbReference type="GO" id="GO:0016829">
    <property type="term" value="F:lyase activity"/>
    <property type="evidence" value="ECO:0007669"/>
    <property type="project" value="UniProtKB-KW"/>
</dbReference>
<dbReference type="Proteomes" id="UP000193355">
    <property type="component" value="Unassembled WGS sequence"/>
</dbReference>
<evidence type="ECO:0000256" key="7">
    <source>
        <dbReference type="ARBA" id="ARBA00023102"/>
    </source>
</evidence>